<dbReference type="Gene3D" id="3.40.50.12580">
    <property type="match status" value="1"/>
</dbReference>
<dbReference type="Proteomes" id="UP000033867">
    <property type="component" value="Unassembled WGS sequence"/>
</dbReference>
<evidence type="ECO:0008006" key="3">
    <source>
        <dbReference type="Google" id="ProtNLM"/>
    </source>
</evidence>
<protein>
    <recommendedName>
        <fullName evidence="3">UDP-N-acetylglucosamine 2-epimerase</fullName>
    </recommendedName>
</protein>
<dbReference type="GO" id="GO:0016020">
    <property type="term" value="C:membrane"/>
    <property type="evidence" value="ECO:0007669"/>
    <property type="project" value="InterPro"/>
</dbReference>
<sequence>MNEHFFNTVSSADPQEQKRMAYIEGRGDLYETKILRITPIDETEKTKNLLVSTRDPGSGNALLPVLKELAGDKELHIDVATDGRAQEIIQANFETTDSTPKGNIGALAADTIMNTPQVILMDRSTEMGIDTYVTATFPEVPKILVQDSYTNTIPFLLELIQRKLPLPEKICVMDDAAKDMIVKKFPQLEQTIEVTGQPAFDRFTQENTEQLAHEVKKKLGLQPTDRLVSFMSTMDEPEKIEKMAEALKGIANNFYFAFRRHPRDNVSYETYKKILTNAGIRTLDTDEFSTNDIGAASDVVLTTWSTEGLHGIYRRKPTVHITDRNFRVPEGIELPLPPVTSGASVGLENVADIAQILPQLLDEHSALNKKLQEGMADHYPADGKNAERVAHIVRQYLP</sequence>
<evidence type="ECO:0000313" key="2">
    <source>
        <dbReference type="Proteomes" id="UP000033867"/>
    </source>
</evidence>
<dbReference type="Pfam" id="PF04464">
    <property type="entry name" value="Glyphos_transf"/>
    <property type="match status" value="1"/>
</dbReference>
<dbReference type="InterPro" id="IPR043148">
    <property type="entry name" value="TagF_C"/>
</dbReference>
<organism evidence="1 2">
    <name type="scientific">Candidatus Magasanikbacteria bacterium GW2011_GWE2_42_7</name>
    <dbReference type="NCBI Taxonomy" id="1619052"/>
    <lineage>
        <taxon>Bacteria</taxon>
        <taxon>Candidatus Magasanikiibacteriota</taxon>
    </lineage>
</organism>
<dbReference type="SUPFAM" id="SSF53756">
    <property type="entry name" value="UDP-Glycosyltransferase/glycogen phosphorylase"/>
    <property type="match status" value="1"/>
</dbReference>
<evidence type="ECO:0000313" key="1">
    <source>
        <dbReference type="EMBL" id="KKS71970.1"/>
    </source>
</evidence>
<accession>A0A0G1BF17</accession>
<proteinExistence type="predicted"/>
<comment type="caution">
    <text evidence="1">The sequence shown here is derived from an EMBL/GenBank/DDBJ whole genome shotgun (WGS) entry which is preliminary data.</text>
</comment>
<dbReference type="EMBL" id="LCEK01000016">
    <property type="protein sequence ID" value="KKS71970.1"/>
    <property type="molecule type" value="Genomic_DNA"/>
</dbReference>
<name>A0A0G1BF17_9BACT</name>
<dbReference type="AlphaFoldDB" id="A0A0G1BF17"/>
<dbReference type="InterPro" id="IPR007554">
    <property type="entry name" value="Glycerophosphate_synth"/>
</dbReference>
<reference evidence="1 2" key="1">
    <citation type="journal article" date="2015" name="Nature">
        <title>rRNA introns, odd ribosomes, and small enigmatic genomes across a large radiation of phyla.</title>
        <authorList>
            <person name="Brown C.T."/>
            <person name="Hug L.A."/>
            <person name="Thomas B.C."/>
            <person name="Sharon I."/>
            <person name="Castelle C.J."/>
            <person name="Singh A."/>
            <person name="Wilkins M.J."/>
            <person name="Williams K.H."/>
            <person name="Banfield J.F."/>
        </authorList>
    </citation>
    <scope>NUCLEOTIDE SEQUENCE [LARGE SCALE GENOMIC DNA]</scope>
</reference>
<gene>
    <name evidence="1" type="ORF">UV42_C0016G0019</name>
</gene>
<dbReference type="GO" id="GO:0047355">
    <property type="term" value="F:CDP-glycerol glycerophosphotransferase activity"/>
    <property type="evidence" value="ECO:0007669"/>
    <property type="project" value="InterPro"/>
</dbReference>